<protein>
    <submittedName>
        <fullName evidence="1">Uncharacterized protein</fullName>
    </submittedName>
</protein>
<evidence type="ECO:0000313" key="1">
    <source>
        <dbReference type="EMBL" id="CAH3046165.1"/>
    </source>
</evidence>
<dbReference type="Proteomes" id="UP001159405">
    <property type="component" value="Unassembled WGS sequence"/>
</dbReference>
<name>A0ABN8NBV4_9CNID</name>
<evidence type="ECO:0000313" key="2">
    <source>
        <dbReference type="Proteomes" id="UP001159405"/>
    </source>
</evidence>
<proteinExistence type="predicted"/>
<dbReference type="InterPro" id="IPR011604">
    <property type="entry name" value="PDDEXK-like_dom_sf"/>
</dbReference>
<comment type="caution">
    <text evidence="1">The sequence shown here is derived from an EMBL/GenBank/DDBJ whole genome shotgun (WGS) entry which is preliminary data.</text>
</comment>
<organism evidence="1 2">
    <name type="scientific">Porites lobata</name>
    <dbReference type="NCBI Taxonomy" id="104759"/>
    <lineage>
        <taxon>Eukaryota</taxon>
        <taxon>Metazoa</taxon>
        <taxon>Cnidaria</taxon>
        <taxon>Anthozoa</taxon>
        <taxon>Hexacorallia</taxon>
        <taxon>Scleractinia</taxon>
        <taxon>Fungiina</taxon>
        <taxon>Poritidae</taxon>
        <taxon>Porites</taxon>
    </lineage>
</organism>
<dbReference type="Gene3D" id="3.90.320.10">
    <property type="match status" value="1"/>
</dbReference>
<accession>A0ABN8NBV4</accession>
<reference evidence="1 2" key="1">
    <citation type="submission" date="2022-05" db="EMBL/GenBank/DDBJ databases">
        <authorList>
            <consortium name="Genoscope - CEA"/>
            <person name="William W."/>
        </authorList>
    </citation>
    <scope>NUCLEOTIDE SEQUENCE [LARGE SCALE GENOMIC DNA]</scope>
</reference>
<keyword evidence="2" id="KW-1185">Reference proteome</keyword>
<gene>
    <name evidence="1" type="ORF">PLOB_00008407</name>
</gene>
<sequence length="524" mass="58466">MHYGLESEPKAIITYEIATKTRVSPIGFWTVACKNSSVAKNVLGRQCFKEEDGKCVLKHTHAYYYVCQHIPLVTGRKYCDFILHAVSGPDSVERIPRDKPLIKKIFCFLTALWMLVIAPEVFEMRVPRNLLPFVLDESAESLYSSKWSPSESPDCGVIPGDPTTSTSSFESVEQFAAPECTSPTATMDPVPPAACSPASPVSYPDLCGTIESELVEESIQPSLYCQEEIDAAEALLSATSVVSSCSKRASEQGQEVTVFPWNGLTSTGISITNTCPLDNWLMIFQALTKSHKVELSNLPESAHIIGTFLRLIDDGLYADAKLLILQSLPQWQQLRVVAGTLDFYGNESDYFWILLRPYLTSTITTTCCLKTCPLQVHLVLSMSVTLSQPSKLTSSIFLDTLEDCQHQPDSQCGRKFSNKPAEEIPFNEDVTFDEHGHADTSWHCAGVRVSSHRVMLKCRHVNKIYSSKCSVCIEYKHSLLQAIDNKLLFILSLIRLYCIMICLSNIKTQQIKGAFLWDDPDQDQ</sequence>
<dbReference type="EMBL" id="CALNXK010000014">
    <property type="protein sequence ID" value="CAH3046165.1"/>
    <property type="molecule type" value="Genomic_DNA"/>
</dbReference>